<dbReference type="SUPFAM" id="SSF81383">
    <property type="entry name" value="F-box domain"/>
    <property type="match status" value="1"/>
</dbReference>
<gene>
    <name evidence="1" type="ORF">SLEP1_g13953</name>
</gene>
<name>A0AAV5IRZ7_9ROSI</name>
<evidence type="ECO:0008006" key="3">
    <source>
        <dbReference type="Google" id="ProtNLM"/>
    </source>
</evidence>
<dbReference type="EMBL" id="BPVZ01000017">
    <property type="protein sequence ID" value="GKV01396.1"/>
    <property type="molecule type" value="Genomic_DNA"/>
</dbReference>
<dbReference type="Proteomes" id="UP001054252">
    <property type="component" value="Unassembled WGS sequence"/>
</dbReference>
<reference evidence="1 2" key="1">
    <citation type="journal article" date="2021" name="Commun. Biol.">
        <title>The genome of Shorea leprosula (Dipterocarpaceae) highlights the ecological relevance of drought in aseasonal tropical rainforests.</title>
        <authorList>
            <person name="Ng K.K.S."/>
            <person name="Kobayashi M.J."/>
            <person name="Fawcett J.A."/>
            <person name="Hatakeyama M."/>
            <person name="Paape T."/>
            <person name="Ng C.H."/>
            <person name="Ang C.C."/>
            <person name="Tnah L.H."/>
            <person name="Lee C.T."/>
            <person name="Nishiyama T."/>
            <person name="Sese J."/>
            <person name="O'Brien M.J."/>
            <person name="Copetti D."/>
            <person name="Mohd Noor M.I."/>
            <person name="Ong R.C."/>
            <person name="Putra M."/>
            <person name="Sireger I.Z."/>
            <person name="Indrioko S."/>
            <person name="Kosugi Y."/>
            <person name="Izuno A."/>
            <person name="Isagi Y."/>
            <person name="Lee S.L."/>
            <person name="Shimizu K.K."/>
        </authorList>
    </citation>
    <scope>NUCLEOTIDE SEQUENCE [LARGE SCALE GENOMIC DNA]</scope>
    <source>
        <strain evidence="1">214</strain>
    </source>
</reference>
<proteinExistence type="predicted"/>
<sequence length="148" mass="16497">MAKAKELPVDLHRDIIGRLSDPKSVYRFKTVSKSWFSLIAEIKRVELVVVSKERVYSADLNLDLDLDWPGCSLKVKEQPLPYGIMEGSTLFPGGSCNGQVTGDFQVITQTTKVRVPQPCVRVADRFVLSGVDTRGHHVRLLWDGDGLS</sequence>
<protein>
    <recommendedName>
        <fullName evidence="3">F-box domain-containing protein</fullName>
    </recommendedName>
</protein>
<keyword evidence="2" id="KW-1185">Reference proteome</keyword>
<evidence type="ECO:0000313" key="1">
    <source>
        <dbReference type="EMBL" id="GKV01396.1"/>
    </source>
</evidence>
<comment type="caution">
    <text evidence="1">The sequence shown here is derived from an EMBL/GenBank/DDBJ whole genome shotgun (WGS) entry which is preliminary data.</text>
</comment>
<accession>A0AAV5IRZ7</accession>
<evidence type="ECO:0000313" key="2">
    <source>
        <dbReference type="Proteomes" id="UP001054252"/>
    </source>
</evidence>
<dbReference type="InterPro" id="IPR036047">
    <property type="entry name" value="F-box-like_dom_sf"/>
</dbReference>
<organism evidence="1 2">
    <name type="scientific">Rubroshorea leprosula</name>
    <dbReference type="NCBI Taxonomy" id="152421"/>
    <lineage>
        <taxon>Eukaryota</taxon>
        <taxon>Viridiplantae</taxon>
        <taxon>Streptophyta</taxon>
        <taxon>Embryophyta</taxon>
        <taxon>Tracheophyta</taxon>
        <taxon>Spermatophyta</taxon>
        <taxon>Magnoliopsida</taxon>
        <taxon>eudicotyledons</taxon>
        <taxon>Gunneridae</taxon>
        <taxon>Pentapetalae</taxon>
        <taxon>rosids</taxon>
        <taxon>malvids</taxon>
        <taxon>Malvales</taxon>
        <taxon>Dipterocarpaceae</taxon>
        <taxon>Rubroshorea</taxon>
    </lineage>
</organism>
<dbReference type="AlphaFoldDB" id="A0AAV5IRZ7"/>